<dbReference type="SMART" id="SM00861">
    <property type="entry name" value="Transket_pyr"/>
    <property type="match status" value="1"/>
</dbReference>
<feature type="compositionally biased region" description="Low complexity" evidence="5">
    <location>
        <begin position="747"/>
        <end position="805"/>
    </location>
</feature>
<dbReference type="AlphaFoldDB" id="A0A813I4T0"/>
<dbReference type="Pfam" id="PF02779">
    <property type="entry name" value="Transket_pyr"/>
    <property type="match status" value="1"/>
</dbReference>
<evidence type="ECO:0000256" key="2">
    <source>
        <dbReference type="ARBA" id="ARBA00012277"/>
    </source>
</evidence>
<feature type="signal peptide" evidence="6">
    <location>
        <begin position="1"/>
        <end position="22"/>
    </location>
</feature>
<accession>A0A813I4T0</accession>
<dbReference type="InterPro" id="IPR001017">
    <property type="entry name" value="DH_E1"/>
</dbReference>
<evidence type="ECO:0000256" key="1">
    <source>
        <dbReference type="ARBA" id="ARBA00001964"/>
    </source>
</evidence>
<comment type="cofactor">
    <cofactor evidence="1">
        <name>thiamine diphosphate</name>
        <dbReference type="ChEBI" id="CHEBI:58937"/>
    </cofactor>
</comment>
<dbReference type="PANTHER" id="PTHR42980:SF1">
    <property type="entry name" value="2-OXOISOVALERATE DEHYDROGENASE SUBUNIT BETA, MITOCHONDRIAL"/>
    <property type="match status" value="1"/>
</dbReference>
<dbReference type="PANTHER" id="PTHR42980">
    <property type="entry name" value="2-OXOISOVALERATE DEHYDROGENASE SUBUNIT BETA-RELATED"/>
    <property type="match status" value="1"/>
</dbReference>
<dbReference type="GO" id="GO:0007584">
    <property type="term" value="P:response to nutrient"/>
    <property type="evidence" value="ECO:0007669"/>
    <property type="project" value="TreeGrafter"/>
</dbReference>
<gene>
    <name evidence="8" type="ORF">PGLA2088_LOCUS5240</name>
</gene>
<dbReference type="EMBL" id="CAJNNW010004931">
    <property type="protein sequence ID" value="CAE8646924.1"/>
    <property type="molecule type" value="Genomic_DNA"/>
</dbReference>
<dbReference type="GO" id="GO:0003863">
    <property type="term" value="F:branched-chain 2-oxo acid dehydrogenase activity"/>
    <property type="evidence" value="ECO:0007669"/>
    <property type="project" value="UniProtKB-EC"/>
</dbReference>
<feature type="region of interest" description="Disordered" evidence="5">
    <location>
        <begin position="746"/>
        <end position="828"/>
    </location>
</feature>
<keyword evidence="6" id="KW-0732">Signal</keyword>
<comment type="catalytic activity">
    <reaction evidence="4">
        <text>N(6)-[(R)-lipoyl]-L-lysyl-[protein] + 3-methyl-2-oxobutanoate + H(+) = N(6)-[(R)-S(8)-2-methylpropanoyldihydrolipoyl]-L-lysyl-[protein] + CO2</text>
        <dbReference type="Rhea" id="RHEA:13457"/>
        <dbReference type="Rhea" id="RHEA-COMP:10474"/>
        <dbReference type="Rhea" id="RHEA-COMP:10497"/>
        <dbReference type="ChEBI" id="CHEBI:11851"/>
        <dbReference type="ChEBI" id="CHEBI:15378"/>
        <dbReference type="ChEBI" id="CHEBI:16526"/>
        <dbReference type="ChEBI" id="CHEBI:83099"/>
        <dbReference type="ChEBI" id="CHEBI:83142"/>
        <dbReference type="EC" id="1.2.4.4"/>
    </reaction>
    <physiologicalReaction direction="left-to-right" evidence="4">
        <dbReference type="Rhea" id="RHEA:13458"/>
    </physiologicalReaction>
</comment>
<evidence type="ECO:0000313" key="9">
    <source>
        <dbReference type="Proteomes" id="UP000626109"/>
    </source>
</evidence>
<keyword evidence="3" id="KW-0560">Oxidoreductase</keyword>
<dbReference type="Gene3D" id="2.10.50.10">
    <property type="entry name" value="Tumor Necrosis Factor Receptor, subunit A, domain 2"/>
    <property type="match status" value="1"/>
</dbReference>
<sequence>MMVGKVLVAILVASYLVHLTFGQAIACEAGAVPADDQQQCSFCPPGKAAAQGSTNCSECPAGRVALSGSGQCLFCLAGAFANSGSGQCSSCPVGRFSSPGSEACVACPAGHVAAAGSGQCSACEAGAVPADDQQQCSFCRPGKAAAQGSTNCSECPAGRAALSGSGLCLFCLAGAFANSGSGQCSSRPVGRFSSPGSEACVACPAGHVAAAGSGQCSACEAGAVPADDQQQCSFCSPGKAAAQGSTNCSDCPAGRATLSGSGQCTPSASGQYADSAGSQQCDECPAGAFASAEGSSLCQACLGGQYQGQTGQAACERCVGRLDAGNTQCYPCQEYETPDLEQRACICRRPLVRSTDDKTCVPCPRDAVCDDGEELSKLVEVQQFEIFRQQLRAGSLVSAPGHAGLLESGMEPEMVRLCVDAGMATFATHVESRIASQLGYGFYTIGPCGEENMAALALALTPQDPLALHYRHLSTQLARQLASGRPLEEILLDRARGYTCSVKDPVTGGVHCSLGGGASDFIVTSTLASQAPAAVGRALGSQLAATEGLKAPFGSSRCVSVVSLGDGSANNGHFLSAVNLAEYAAHRGFKCPVLFVVSDNDICISLRGNGWLQQFLQNRVGMPRFEADGNDLGALYKASSAAASEVRRFKRPAILAVSNLKRRFGHAATDRQDAYLSSEEIESAVEHNPLEAVCARALEEGVFGSWDELAERFEHISNVARDAFLAAAAEPRISERRETFSVALAVNSKNNKNNNNSSTNNNNNNNNNNDKISINNSNNNNSTNNNNNDNHNNRNHNNNVSAPLRPSAPPAPLLRPSPFEPGPGRRGIMRKHMNRVIRETLESVPEAVYMGEDVRHGGYYLVTEGLAADFPSRVQDFLPDETGLMGAGIGYAQAGLLPIVEIPYAKYLDCGADQYYEAALNYWLSNGKQPNGMIIRLQGFDRGVFGGNFHTHNMLSIPPGIDVVCFSNGADYVRGFRRAVQMAKQGRVVMTVDSTALLNQRHLHGRDDAWLTPYPEGLEDALDFEGITRYGPEGARCAVVTYGNGVQAALQAAKVLQEQHNLEVAVLDSPCLSQVPGGLSQALANFDQVLFADVCKAGQNPLAGSICELQRRRELPRIWGSTAAPFTYNPLGSTLTFLSEQDVVEGVLALQG</sequence>
<evidence type="ECO:0000256" key="5">
    <source>
        <dbReference type="SAM" id="MobiDB-lite"/>
    </source>
</evidence>
<evidence type="ECO:0000256" key="6">
    <source>
        <dbReference type="SAM" id="SignalP"/>
    </source>
</evidence>
<dbReference type="Proteomes" id="UP000626109">
    <property type="component" value="Unassembled WGS sequence"/>
</dbReference>
<feature type="compositionally biased region" description="Pro residues" evidence="5">
    <location>
        <begin position="806"/>
        <end position="821"/>
    </location>
</feature>
<evidence type="ECO:0000313" key="8">
    <source>
        <dbReference type="EMBL" id="CAE8646924.1"/>
    </source>
</evidence>
<evidence type="ECO:0000256" key="3">
    <source>
        <dbReference type="ARBA" id="ARBA00023002"/>
    </source>
</evidence>
<name>A0A813I4T0_POLGL</name>
<evidence type="ECO:0000259" key="7">
    <source>
        <dbReference type="SMART" id="SM00861"/>
    </source>
</evidence>
<proteinExistence type="predicted"/>
<dbReference type="SUPFAM" id="SSF52518">
    <property type="entry name" value="Thiamin diphosphate-binding fold (THDP-binding)"/>
    <property type="match status" value="2"/>
</dbReference>
<dbReference type="Gene3D" id="3.40.50.970">
    <property type="match status" value="2"/>
</dbReference>
<evidence type="ECO:0000256" key="4">
    <source>
        <dbReference type="ARBA" id="ARBA00051764"/>
    </source>
</evidence>
<dbReference type="InterPro" id="IPR005475">
    <property type="entry name" value="Transketolase-like_Pyr-bd"/>
</dbReference>
<dbReference type="InterPro" id="IPR029061">
    <property type="entry name" value="THDP-binding"/>
</dbReference>
<dbReference type="EC" id="1.2.4.4" evidence="2"/>
<organism evidence="8 9">
    <name type="scientific">Polarella glacialis</name>
    <name type="common">Dinoflagellate</name>
    <dbReference type="NCBI Taxonomy" id="89957"/>
    <lineage>
        <taxon>Eukaryota</taxon>
        <taxon>Sar</taxon>
        <taxon>Alveolata</taxon>
        <taxon>Dinophyceae</taxon>
        <taxon>Suessiales</taxon>
        <taxon>Suessiaceae</taxon>
        <taxon>Polarella</taxon>
    </lineage>
</organism>
<feature type="chain" id="PRO_5033034575" description="3-methyl-2-oxobutanoate dehydrogenase (2-methylpropanoyl-transferring)" evidence="6">
    <location>
        <begin position="23"/>
        <end position="1152"/>
    </location>
</feature>
<protein>
    <recommendedName>
        <fullName evidence="2">3-methyl-2-oxobutanoate dehydrogenase (2-methylpropanoyl-transferring)</fullName>
        <ecNumber evidence="2">1.2.4.4</ecNumber>
    </recommendedName>
</protein>
<dbReference type="InterPro" id="IPR009030">
    <property type="entry name" value="Growth_fac_rcpt_cys_sf"/>
</dbReference>
<comment type="caution">
    <text evidence="8">The sequence shown here is derived from an EMBL/GenBank/DDBJ whole genome shotgun (WGS) entry which is preliminary data.</text>
</comment>
<feature type="domain" description="Transketolase-like pyrimidine-binding" evidence="7">
    <location>
        <begin position="827"/>
        <end position="1000"/>
    </location>
</feature>
<dbReference type="InterPro" id="IPR009014">
    <property type="entry name" value="Transketo_C/PFOR_II"/>
</dbReference>
<reference evidence="8" key="1">
    <citation type="submission" date="2021-02" db="EMBL/GenBank/DDBJ databases">
        <authorList>
            <person name="Dougan E. K."/>
            <person name="Rhodes N."/>
            <person name="Thang M."/>
            <person name="Chan C."/>
        </authorList>
    </citation>
    <scope>NUCLEOTIDE SEQUENCE</scope>
</reference>
<dbReference type="SUPFAM" id="SSF52922">
    <property type="entry name" value="TK C-terminal domain-like"/>
    <property type="match status" value="1"/>
</dbReference>
<dbReference type="SUPFAM" id="SSF57184">
    <property type="entry name" value="Growth factor receptor domain"/>
    <property type="match status" value="3"/>
</dbReference>
<dbReference type="Pfam" id="PF00676">
    <property type="entry name" value="E1_dh"/>
    <property type="match status" value="1"/>
</dbReference>
<dbReference type="SMART" id="SM01411">
    <property type="entry name" value="Ephrin_rec_like"/>
    <property type="match status" value="6"/>
</dbReference>
<dbReference type="GO" id="GO:0009083">
    <property type="term" value="P:branched-chain amino acid catabolic process"/>
    <property type="evidence" value="ECO:0007669"/>
    <property type="project" value="TreeGrafter"/>
</dbReference>